<reference evidence="15" key="1">
    <citation type="journal article" date="2010" name="Environ. Microbiol.">
        <title>The genome of Syntrophomonas wolfei: new insights into syntrophic metabolism and biohydrogen production.</title>
        <authorList>
            <person name="Sieber J.R."/>
            <person name="Sims D.R."/>
            <person name="Han C."/>
            <person name="Kim E."/>
            <person name="Lykidis A."/>
            <person name="Lapidus A.L."/>
            <person name="McDonnald E."/>
            <person name="Rohlin L."/>
            <person name="Culley D.E."/>
            <person name="Gunsalus R."/>
            <person name="McInerney M.J."/>
        </authorList>
    </citation>
    <scope>NUCLEOTIDE SEQUENCE [LARGE SCALE GENOMIC DNA]</scope>
    <source>
        <strain evidence="15">DSM 2245B / Goettingen</strain>
    </source>
</reference>
<evidence type="ECO:0000259" key="13">
    <source>
        <dbReference type="PROSITE" id="PS51900"/>
    </source>
</evidence>
<dbReference type="InterPro" id="IPR013762">
    <property type="entry name" value="Integrase-like_cat_sf"/>
</dbReference>
<evidence type="ECO:0000256" key="4">
    <source>
        <dbReference type="ARBA" id="ARBA00022490"/>
    </source>
</evidence>
<dbReference type="PROSITE" id="PS51900">
    <property type="entry name" value="CB"/>
    <property type="match status" value="1"/>
</dbReference>
<dbReference type="PROSITE" id="PS51898">
    <property type="entry name" value="TYR_RECOMBINASE"/>
    <property type="match status" value="1"/>
</dbReference>
<dbReference type="PANTHER" id="PTHR30349:SF81">
    <property type="entry name" value="TYROSINE RECOMBINASE XERC"/>
    <property type="match status" value="1"/>
</dbReference>
<keyword evidence="15" id="KW-1185">Reference proteome</keyword>
<name>Q0AZB8_SYNWW</name>
<dbReference type="HAMAP" id="MF_01807">
    <property type="entry name" value="Recomb_XerD"/>
    <property type="match status" value="1"/>
</dbReference>
<dbReference type="EMBL" id="CP000448">
    <property type="protein sequence ID" value="ABI67936.1"/>
    <property type="molecule type" value="Genomic_DNA"/>
</dbReference>
<evidence type="ECO:0000256" key="3">
    <source>
        <dbReference type="ARBA" id="ARBA00015810"/>
    </source>
</evidence>
<evidence type="ECO:0000256" key="6">
    <source>
        <dbReference type="ARBA" id="ARBA00022829"/>
    </source>
</evidence>
<dbReference type="OrthoDB" id="9801717at2"/>
<keyword evidence="4 11" id="KW-0963">Cytoplasm</keyword>
<dbReference type="HOGENOM" id="CLU_027562_9_6_9"/>
<dbReference type="PANTHER" id="PTHR30349">
    <property type="entry name" value="PHAGE INTEGRASE-RELATED"/>
    <property type="match status" value="1"/>
</dbReference>
<keyword evidence="5 11" id="KW-0132">Cell division</keyword>
<feature type="domain" description="Tyr recombinase" evidence="12">
    <location>
        <begin position="107"/>
        <end position="290"/>
    </location>
</feature>
<dbReference type="NCBIfam" id="NF040815">
    <property type="entry name" value="recomb_XerA_Arch"/>
    <property type="match status" value="1"/>
</dbReference>
<feature type="domain" description="Core-binding (CB)" evidence="13">
    <location>
        <begin position="1"/>
        <end position="86"/>
    </location>
</feature>
<evidence type="ECO:0000256" key="8">
    <source>
        <dbReference type="ARBA" id="ARBA00023125"/>
    </source>
</evidence>
<dbReference type="InterPro" id="IPR002104">
    <property type="entry name" value="Integrase_catalytic"/>
</dbReference>
<keyword evidence="6 11" id="KW-0159">Chromosome partition</keyword>
<dbReference type="RefSeq" id="WP_011640041.1">
    <property type="nucleotide sequence ID" value="NC_008346.1"/>
</dbReference>
<evidence type="ECO:0000259" key="12">
    <source>
        <dbReference type="PROSITE" id="PS51898"/>
    </source>
</evidence>
<gene>
    <name evidence="11" type="primary">xerD</name>
    <name evidence="14" type="ordered locus">Swol_0607</name>
</gene>
<evidence type="ECO:0000313" key="14">
    <source>
        <dbReference type="EMBL" id="ABI67936.1"/>
    </source>
</evidence>
<protein>
    <recommendedName>
        <fullName evidence="3 11">Tyrosine recombinase XerD</fullName>
    </recommendedName>
</protein>
<keyword evidence="9 11" id="KW-0233">DNA recombination</keyword>
<evidence type="ECO:0000313" key="15">
    <source>
        <dbReference type="Proteomes" id="UP000001968"/>
    </source>
</evidence>
<feature type="active site" description="O-(3'-phospho-DNA)-tyrosine intermediate" evidence="11">
    <location>
        <position position="277"/>
    </location>
</feature>
<dbReference type="InterPro" id="IPR011932">
    <property type="entry name" value="Recomb_XerD"/>
</dbReference>
<dbReference type="Gene3D" id="1.10.443.10">
    <property type="entry name" value="Intergrase catalytic core"/>
    <property type="match status" value="1"/>
</dbReference>
<proteinExistence type="inferred from homology"/>
<dbReference type="CDD" id="cd00798">
    <property type="entry name" value="INT_XerDC_C"/>
    <property type="match status" value="1"/>
</dbReference>
<evidence type="ECO:0000256" key="2">
    <source>
        <dbReference type="ARBA" id="ARBA00010450"/>
    </source>
</evidence>
<dbReference type="InterPro" id="IPR011010">
    <property type="entry name" value="DNA_brk_join_enz"/>
</dbReference>
<accession>Q0AZB8</accession>
<feature type="active site" evidence="11">
    <location>
        <position position="242"/>
    </location>
</feature>
<evidence type="ECO:0000256" key="5">
    <source>
        <dbReference type="ARBA" id="ARBA00022618"/>
    </source>
</evidence>
<evidence type="ECO:0000256" key="1">
    <source>
        <dbReference type="ARBA" id="ARBA00004496"/>
    </source>
</evidence>
<comment type="function">
    <text evidence="11">Site-specific tyrosine recombinase, which acts by catalyzing the cutting and rejoining of the recombining DNA molecules. The XerC-XerD complex is essential to convert dimers of the bacterial chromosome into monomers to permit their segregation at cell division. It also contributes to the segregational stability of plasmids.</text>
</comment>
<dbReference type="HAMAP" id="MF_01808">
    <property type="entry name" value="Recomb_XerC_XerD"/>
    <property type="match status" value="1"/>
</dbReference>
<dbReference type="InterPro" id="IPR050090">
    <property type="entry name" value="Tyrosine_recombinase_XerCD"/>
</dbReference>
<feature type="active site" evidence="11">
    <location>
        <position position="245"/>
    </location>
</feature>
<dbReference type="InterPro" id="IPR004107">
    <property type="entry name" value="Integrase_SAM-like_N"/>
</dbReference>
<dbReference type="GO" id="GO:0009037">
    <property type="term" value="F:tyrosine-based site-specific recombinase activity"/>
    <property type="evidence" value="ECO:0007669"/>
    <property type="project" value="UniProtKB-UniRule"/>
</dbReference>
<dbReference type="NCBIfam" id="NF001399">
    <property type="entry name" value="PRK00283.1"/>
    <property type="match status" value="1"/>
</dbReference>
<comment type="subcellular location">
    <subcellularLocation>
        <location evidence="1 11">Cytoplasm</location>
    </subcellularLocation>
</comment>
<keyword evidence="8 11" id="KW-0238">DNA-binding</keyword>
<feature type="active site" evidence="11">
    <location>
        <position position="268"/>
    </location>
</feature>
<dbReference type="AlphaFoldDB" id="Q0AZB8"/>
<dbReference type="InterPro" id="IPR010998">
    <property type="entry name" value="Integrase_recombinase_N"/>
</dbReference>
<feature type="active site" evidence="11">
    <location>
        <position position="147"/>
    </location>
</feature>
<evidence type="ECO:0000256" key="11">
    <source>
        <dbReference type="HAMAP-Rule" id="MF_01807"/>
    </source>
</evidence>
<dbReference type="InterPro" id="IPR044068">
    <property type="entry name" value="CB"/>
</dbReference>
<dbReference type="GO" id="GO:0006313">
    <property type="term" value="P:DNA transposition"/>
    <property type="evidence" value="ECO:0007669"/>
    <property type="project" value="UniProtKB-UniRule"/>
</dbReference>
<evidence type="ECO:0000256" key="9">
    <source>
        <dbReference type="ARBA" id="ARBA00023172"/>
    </source>
</evidence>
<dbReference type="GO" id="GO:0003677">
    <property type="term" value="F:DNA binding"/>
    <property type="evidence" value="ECO:0007669"/>
    <property type="project" value="UniProtKB-UniRule"/>
</dbReference>
<dbReference type="Proteomes" id="UP000001968">
    <property type="component" value="Chromosome"/>
</dbReference>
<dbReference type="NCBIfam" id="TIGR02225">
    <property type="entry name" value="recomb_XerD"/>
    <property type="match status" value="1"/>
</dbReference>
<evidence type="ECO:0000256" key="7">
    <source>
        <dbReference type="ARBA" id="ARBA00022908"/>
    </source>
</evidence>
<keyword evidence="10 11" id="KW-0131">Cell cycle</keyword>
<comment type="subunit">
    <text evidence="11">Forms a cyclic heterotetrameric complex composed of two molecules of XerC and two molecules of XerD.</text>
</comment>
<dbReference type="KEGG" id="swo:Swol_0607"/>
<dbReference type="STRING" id="335541.Swol_0607"/>
<keyword evidence="7 11" id="KW-0229">DNA integration</keyword>
<evidence type="ECO:0000256" key="10">
    <source>
        <dbReference type="ARBA" id="ARBA00023306"/>
    </source>
</evidence>
<comment type="similarity">
    <text evidence="2 11">Belongs to the 'phage' integrase family. XerD subfamily.</text>
</comment>
<dbReference type="SUPFAM" id="SSF56349">
    <property type="entry name" value="DNA breaking-rejoining enzymes"/>
    <property type="match status" value="1"/>
</dbReference>
<organism evidence="14 15">
    <name type="scientific">Syntrophomonas wolfei subsp. wolfei (strain DSM 2245B / Goettingen)</name>
    <dbReference type="NCBI Taxonomy" id="335541"/>
    <lineage>
        <taxon>Bacteria</taxon>
        <taxon>Bacillati</taxon>
        <taxon>Bacillota</taxon>
        <taxon>Clostridia</taxon>
        <taxon>Eubacteriales</taxon>
        <taxon>Syntrophomonadaceae</taxon>
        <taxon>Syntrophomonas</taxon>
    </lineage>
</organism>
<dbReference type="GO" id="GO:0007059">
    <property type="term" value="P:chromosome segregation"/>
    <property type="evidence" value="ECO:0007669"/>
    <property type="project" value="UniProtKB-UniRule"/>
</dbReference>
<dbReference type="Gene3D" id="1.10.150.130">
    <property type="match status" value="1"/>
</dbReference>
<dbReference type="eggNOG" id="COG4974">
    <property type="taxonomic scope" value="Bacteria"/>
</dbReference>
<dbReference type="GO" id="GO:0005737">
    <property type="term" value="C:cytoplasm"/>
    <property type="evidence" value="ECO:0007669"/>
    <property type="project" value="UniProtKB-SubCell"/>
</dbReference>
<sequence>MQNSIEDFISYLNFEKGLAANSRIAYKRDLLKFQQFLQENSRALSPQNISKHDIMAFLAWQLDQGAAHSSIARSLSSIKSYYKFLILEGELDKNPSSDLETPKIKRKLPQVLSIEEVDKLMEQPNPVVPLGIRDRAMLELMYGTGIRVSELLSLQVEDLNPTAGFLRCMGKGRKERIIPVNQTSIDWVQRYLARVRNSLVKNPLERTLFLNARGRPLSRQGFFKILGNYVEKAELEKEVTPHTLRHSFATHLLENGADLRAVQEMLGHADISTTQIYTHLTKSRLREVYQQYHPRS</sequence>
<dbReference type="InterPro" id="IPR023009">
    <property type="entry name" value="Tyrosine_recombinase_XerC/XerD"/>
</dbReference>
<dbReference type="Pfam" id="PF02899">
    <property type="entry name" value="Phage_int_SAM_1"/>
    <property type="match status" value="1"/>
</dbReference>
<dbReference type="GO" id="GO:0051301">
    <property type="term" value="P:cell division"/>
    <property type="evidence" value="ECO:0007669"/>
    <property type="project" value="UniProtKB-KW"/>
</dbReference>
<feature type="active site" evidence="11">
    <location>
        <position position="171"/>
    </location>
</feature>
<dbReference type="Pfam" id="PF00589">
    <property type="entry name" value="Phage_integrase"/>
    <property type="match status" value="1"/>
</dbReference>